<dbReference type="EMBL" id="KI689156">
    <property type="protein sequence ID" value="ETK73974.1"/>
    <property type="molecule type" value="Genomic_DNA"/>
</dbReference>
<dbReference type="Proteomes" id="UP000053236">
    <property type="component" value="Unassembled WGS sequence"/>
</dbReference>
<protein>
    <submittedName>
        <fullName evidence="1">Uncharacterized protein</fullName>
    </submittedName>
</protein>
<dbReference type="Proteomes" id="UP000053864">
    <property type="component" value="Unassembled WGS sequence"/>
</dbReference>
<accession>W2FTJ2</accession>
<feature type="non-terminal residue" evidence="1">
    <location>
        <position position="132"/>
    </location>
</feature>
<evidence type="ECO:0000313" key="2">
    <source>
        <dbReference type="EMBL" id="ETL27406.1"/>
    </source>
</evidence>
<evidence type="ECO:0000313" key="1">
    <source>
        <dbReference type="EMBL" id="ETK73974.1"/>
    </source>
</evidence>
<sequence>MDCLSICDAKVSALQRKFVGLAEKAVAVEVTGIEVFSTPTLMLMKKWHRVMEAVSRIDKTKEWIQCIDLNNDFPKHFEVEHSDDLFKKLENIPLNRESIHALDLAARGCIGDDTMCVVAEKLFGTDPNVTLI</sequence>
<reference evidence="1" key="1">
    <citation type="submission" date="2013-11" db="EMBL/GenBank/DDBJ databases">
        <title>The Genome Sequence of Phytophthora parasitica CJ02B3.</title>
        <authorList>
            <consortium name="The Broad Institute Genomics Platform"/>
            <person name="Russ C."/>
            <person name="Tyler B."/>
            <person name="Panabieres F."/>
            <person name="Shan W."/>
            <person name="Tripathy S."/>
            <person name="Grunwald N."/>
            <person name="Machado M."/>
            <person name="Johnson C.S."/>
            <person name="Arredondo F."/>
            <person name="Hong C."/>
            <person name="Coffey M."/>
            <person name="Young S.K."/>
            <person name="Zeng Q."/>
            <person name="Gargeya S."/>
            <person name="Fitzgerald M."/>
            <person name="Abouelleil A."/>
            <person name="Alvarado L."/>
            <person name="Chapman S.B."/>
            <person name="Gainer-Dewar J."/>
            <person name="Goldberg J."/>
            <person name="Griggs A."/>
            <person name="Gujja S."/>
            <person name="Hansen M."/>
            <person name="Howarth C."/>
            <person name="Imamovic A."/>
            <person name="Ireland A."/>
            <person name="Larimer J."/>
            <person name="McCowan C."/>
            <person name="Murphy C."/>
            <person name="Pearson M."/>
            <person name="Poon T.W."/>
            <person name="Priest M."/>
            <person name="Roberts A."/>
            <person name="Saif S."/>
            <person name="Shea T."/>
            <person name="Sykes S."/>
            <person name="Wortman J."/>
            <person name="Nusbaum C."/>
            <person name="Birren B."/>
        </authorList>
    </citation>
    <scope>NUCLEOTIDE SEQUENCE [LARGE SCALE GENOMIC DNA]</scope>
    <source>
        <strain evidence="1">CJ02B3</strain>
    </source>
</reference>
<name>W2FTJ2_PHYNI</name>
<dbReference type="EMBL" id="KI675958">
    <property type="protein sequence ID" value="ETL27406.1"/>
    <property type="molecule type" value="Genomic_DNA"/>
</dbReference>
<reference evidence="2" key="2">
    <citation type="submission" date="2013-11" db="EMBL/GenBank/DDBJ databases">
        <title>The Genome Sequence of Phytophthora parasitica CJ05E6.</title>
        <authorList>
            <consortium name="The Broad Institute Genomics Platform"/>
            <person name="Russ C."/>
            <person name="Tyler B."/>
            <person name="Panabieres F."/>
            <person name="Shan W."/>
            <person name="Tripathy S."/>
            <person name="Grunwald N."/>
            <person name="Machado M."/>
            <person name="Johnson C.S."/>
            <person name="Arredondo F."/>
            <person name="Hong C."/>
            <person name="Coffey M."/>
            <person name="Young S.K."/>
            <person name="Zeng Q."/>
            <person name="Gargeya S."/>
            <person name="Fitzgerald M."/>
            <person name="Abouelleil A."/>
            <person name="Alvarado L."/>
            <person name="Chapman S.B."/>
            <person name="Gainer-Dewar J."/>
            <person name="Goldberg J."/>
            <person name="Griggs A."/>
            <person name="Gujja S."/>
            <person name="Hansen M."/>
            <person name="Howarth C."/>
            <person name="Imamovic A."/>
            <person name="Ireland A."/>
            <person name="Larimer J."/>
            <person name="McCowan C."/>
            <person name="Murphy C."/>
            <person name="Pearson M."/>
            <person name="Poon T.W."/>
            <person name="Priest M."/>
            <person name="Roberts A."/>
            <person name="Saif S."/>
            <person name="Shea T."/>
            <person name="Sykes S."/>
            <person name="Wortman J."/>
            <person name="Nusbaum C."/>
            <person name="Birren B."/>
        </authorList>
    </citation>
    <scope>NUCLEOTIDE SEQUENCE [LARGE SCALE GENOMIC DNA]</scope>
    <source>
        <strain evidence="2">CJ05E6</strain>
    </source>
</reference>
<dbReference type="VEuPathDB" id="FungiDB:PPTG_17269"/>
<gene>
    <name evidence="1" type="ORF">L915_19148</name>
    <name evidence="2" type="ORF">L916_19039</name>
</gene>
<organism evidence="1">
    <name type="scientific">Phytophthora nicotianae</name>
    <name type="common">Potato buckeye rot agent</name>
    <name type="synonym">Phytophthora parasitica</name>
    <dbReference type="NCBI Taxonomy" id="4792"/>
    <lineage>
        <taxon>Eukaryota</taxon>
        <taxon>Sar</taxon>
        <taxon>Stramenopiles</taxon>
        <taxon>Oomycota</taxon>
        <taxon>Peronosporomycetes</taxon>
        <taxon>Peronosporales</taxon>
        <taxon>Peronosporaceae</taxon>
        <taxon>Phytophthora</taxon>
    </lineage>
</organism>
<dbReference type="AlphaFoldDB" id="W2FTJ2"/>
<proteinExistence type="predicted"/>